<name>E0RQL7_WINT6</name>
<dbReference type="EMBL" id="CP001698">
    <property type="protein sequence ID" value="ADN01521.1"/>
    <property type="molecule type" value="Genomic_DNA"/>
</dbReference>
<gene>
    <name evidence="1" type="ordered locus">STHERM_c05560</name>
</gene>
<dbReference type="HOGENOM" id="CLU_194677_0_0_12"/>
<organism evidence="1 2">
    <name type="scientific">Winmispira thermophila (strain ATCC 49972 / DSM 6192 / RI 19.B1)</name>
    <name type="common">Spirochaeta thermophila</name>
    <dbReference type="NCBI Taxonomy" id="665571"/>
    <lineage>
        <taxon>Bacteria</taxon>
        <taxon>Pseudomonadati</taxon>
        <taxon>Spirochaetota</taxon>
        <taxon>Spirochaetia</taxon>
        <taxon>Winmispirales</taxon>
        <taxon>Winmispiraceae</taxon>
        <taxon>Winmispira</taxon>
    </lineage>
</organism>
<dbReference type="eggNOG" id="ENOG5033FN4">
    <property type="taxonomic scope" value="Bacteria"/>
</dbReference>
<sequence>MSKAHRGKGLKDQPKKGRGKCPLCGRTGVKLLYEVSAHEKKLSVCKPCSKAVAHGKREEALAALAE</sequence>
<evidence type="ECO:0000313" key="1">
    <source>
        <dbReference type="EMBL" id="ADN01521.1"/>
    </source>
</evidence>
<reference key="1">
    <citation type="submission" date="2009-08" db="EMBL/GenBank/DDBJ databases">
        <title>The genome sequence of Spirochaeta thermophila DSM6192.</title>
        <authorList>
            <person name="Angelov A."/>
            <person name="Mientus M."/>
            <person name="Wittenberg S."/>
            <person name="Lehmann R."/>
            <person name="Liesegang H."/>
            <person name="Daniel R."/>
            <person name="Liebl W."/>
        </authorList>
    </citation>
    <scope>NUCLEOTIDE SEQUENCE</scope>
    <source>
        <strain>DSM 6192</strain>
    </source>
</reference>
<accession>E0RQL7</accession>
<proteinExistence type="predicted"/>
<protein>
    <submittedName>
        <fullName evidence="1">Uncharacterized protein</fullName>
    </submittedName>
</protein>
<dbReference type="PaxDb" id="665571-STHERM_c05560"/>
<dbReference type="AlphaFoldDB" id="E0RQL7"/>
<evidence type="ECO:0000313" key="2">
    <source>
        <dbReference type="Proteomes" id="UP000001296"/>
    </source>
</evidence>
<dbReference type="RefSeq" id="WP_013313362.1">
    <property type="nucleotide sequence ID" value="NC_014484.1"/>
</dbReference>
<dbReference type="KEGG" id="sta:STHERM_c05560"/>
<dbReference type="Proteomes" id="UP000001296">
    <property type="component" value="Chromosome"/>
</dbReference>
<reference evidence="1 2" key="2">
    <citation type="journal article" date="2010" name="J. Bacteriol.">
        <title>Genome sequence of the polysaccharide-degrading, thermophilic anaerobe Spirochaeta thermophila DSM 6192.</title>
        <authorList>
            <person name="Angelov A."/>
            <person name="Liebl S."/>
            <person name="Ballschmiter M."/>
            <person name="Bomeke M."/>
            <person name="Lehmann R."/>
            <person name="Liesegang H."/>
            <person name="Daniel R."/>
            <person name="Liebl W."/>
        </authorList>
    </citation>
    <scope>NUCLEOTIDE SEQUENCE [LARGE SCALE GENOMIC DNA]</scope>
    <source>
        <strain evidence="2">ATCC 49972 / DSM 6192 / RI 19.B1</strain>
    </source>
</reference>